<gene>
    <name evidence="4" type="ORF">EYH02_06235</name>
</gene>
<proteinExistence type="predicted"/>
<protein>
    <submittedName>
        <fullName evidence="4">Phosphoribosyltransferase</fullName>
    </submittedName>
</protein>
<evidence type="ECO:0000313" key="4">
    <source>
        <dbReference type="EMBL" id="HIP57640.1"/>
    </source>
</evidence>
<dbReference type="Proteomes" id="UP000605805">
    <property type="component" value="Unassembled WGS sequence"/>
</dbReference>
<evidence type="ECO:0000313" key="5">
    <source>
        <dbReference type="Proteomes" id="UP000605805"/>
    </source>
</evidence>
<evidence type="ECO:0000259" key="3">
    <source>
        <dbReference type="Pfam" id="PF00156"/>
    </source>
</evidence>
<dbReference type="InterPro" id="IPR029057">
    <property type="entry name" value="PRTase-like"/>
</dbReference>
<evidence type="ECO:0000256" key="2">
    <source>
        <dbReference type="ARBA" id="ARBA00022679"/>
    </source>
</evidence>
<dbReference type="EMBL" id="DQTV01000124">
    <property type="protein sequence ID" value="HIP57640.1"/>
    <property type="molecule type" value="Genomic_DNA"/>
</dbReference>
<dbReference type="SUPFAM" id="SSF53271">
    <property type="entry name" value="PRTase-like"/>
    <property type="match status" value="1"/>
</dbReference>
<accession>A0A833DVM5</accession>
<sequence>MQEKFLVIDWNKFMELTIALAHQIQLSGYMPDVVVAILRGGYFVAKLVCDILDLETIATLEIKFYKGIMEKAERPIVIHPITIDLRDKKTLIVDDVADSGRTLQVAMDLVRLHGAKEVRTATLFFKPWSITMPDYYVEQTDKWIVFPWELGETLRNLSKELGNLEEASKVLNLHTKYGDEVVRRLIKLIEKVGNRGKA</sequence>
<reference evidence="4" key="1">
    <citation type="journal article" date="2020" name="ISME J.">
        <title>Gammaproteobacteria mediating utilization of methyl-, sulfur- and petroleum organic compounds in deep ocean hydrothermal plumes.</title>
        <authorList>
            <person name="Zhou Z."/>
            <person name="Liu Y."/>
            <person name="Pan J."/>
            <person name="Cron B.R."/>
            <person name="Toner B.M."/>
            <person name="Anantharaman K."/>
            <person name="Breier J.A."/>
            <person name="Dick G.J."/>
            <person name="Li M."/>
        </authorList>
    </citation>
    <scope>NUCLEOTIDE SEQUENCE</scope>
    <source>
        <strain evidence="4">SZUA-1435</strain>
    </source>
</reference>
<dbReference type="PANTHER" id="PTHR43363:SF1">
    <property type="entry name" value="HYPOXANTHINE-GUANINE PHOSPHORIBOSYLTRANSFERASE"/>
    <property type="match status" value="1"/>
</dbReference>
<keyword evidence="1 4" id="KW-0328">Glycosyltransferase</keyword>
<organism evidence="4 5">
    <name type="scientific">Ignisphaera aggregans</name>
    <dbReference type="NCBI Taxonomy" id="334771"/>
    <lineage>
        <taxon>Archaea</taxon>
        <taxon>Thermoproteota</taxon>
        <taxon>Thermoprotei</taxon>
        <taxon>Desulfurococcales</taxon>
        <taxon>Desulfurococcaceae</taxon>
        <taxon>Ignisphaera</taxon>
    </lineage>
</organism>
<name>A0A833DVM5_9CREN</name>
<dbReference type="Pfam" id="PF00156">
    <property type="entry name" value="Pribosyltran"/>
    <property type="match status" value="1"/>
</dbReference>
<dbReference type="Gene3D" id="3.40.50.2020">
    <property type="match status" value="1"/>
</dbReference>
<dbReference type="PANTHER" id="PTHR43363">
    <property type="entry name" value="HYPOXANTHINE PHOSPHORIBOSYLTRANSFERASE"/>
    <property type="match status" value="1"/>
</dbReference>
<keyword evidence="2 4" id="KW-0808">Transferase</keyword>
<dbReference type="GO" id="GO:0016757">
    <property type="term" value="F:glycosyltransferase activity"/>
    <property type="evidence" value="ECO:0007669"/>
    <property type="project" value="UniProtKB-KW"/>
</dbReference>
<evidence type="ECO:0000256" key="1">
    <source>
        <dbReference type="ARBA" id="ARBA00022676"/>
    </source>
</evidence>
<dbReference type="InterPro" id="IPR000836">
    <property type="entry name" value="PRTase_dom"/>
</dbReference>
<dbReference type="CDD" id="cd06223">
    <property type="entry name" value="PRTases_typeI"/>
    <property type="match status" value="1"/>
</dbReference>
<dbReference type="AlphaFoldDB" id="A0A833DVM5"/>
<comment type="caution">
    <text evidence="4">The sequence shown here is derived from an EMBL/GenBank/DDBJ whole genome shotgun (WGS) entry which is preliminary data.</text>
</comment>
<feature type="domain" description="Phosphoribosyltransferase" evidence="3">
    <location>
        <begin position="10"/>
        <end position="151"/>
    </location>
</feature>